<dbReference type="GO" id="GO:0048193">
    <property type="term" value="P:Golgi vesicle transport"/>
    <property type="evidence" value="ECO:0007669"/>
    <property type="project" value="TreeGrafter"/>
</dbReference>
<evidence type="ECO:0000313" key="4">
    <source>
        <dbReference type="Proteomes" id="UP000887565"/>
    </source>
</evidence>
<dbReference type="GO" id="GO:0016020">
    <property type="term" value="C:membrane"/>
    <property type="evidence" value="ECO:0007669"/>
    <property type="project" value="TreeGrafter"/>
</dbReference>
<dbReference type="GO" id="GO:0005829">
    <property type="term" value="C:cytosol"/>
    <property type="evidence" value="ECO:0007669"/>
    <property type="project" value="GOC"/>
</dbReference>
<accession>A0A915JUN8</accession>
<dbReference type="GO" id="GO:0007030">
    <property type="term" value="P:Golgi organization"/>
    <property type="evidence" value="ECO:0007669"/>
    <property type="project" value="UniProtKB-UniRule"/>
</dbReference>
<organism evidence="4 5">
    <name type="scientific">Romanomermis culicivorax</name>
    <name type="common">Nematode worm</name>
    <dbReference type="NCBI Taxonomy" id="13658"/>
    <lineage>
        <taxon>Eukaryota</taxon>
        <taxon>Metazoa</taxon>
        <taxon>Ecdysozoa</taxon>
        <taxon>Nematoda</taxon>
        <taxon>Enoplea</taxon>
        <taxon>Dorylaimia</taxon>
        <taxon>Mermithida</taxon>
        <taxon>Mermithoidea</taxon>
        <taxon>Mermithidae</taxon>
        <taxon>Romanomermis</taxon>
    </lineage>
</organism>
<evidence type="ECO:0000256" key="2">
    <source>
        <dbReference type="ARBA" id="ARBA00016122"/>
    </source>
</evidence>
<dbReference type="GO" id="GO:0015031">
    <property type="term" value="P:protein transport"/>
    <property type="evidence" value="ECO:0007669"/>
    <property type="project" value="UniProtKB-UniRule"/>
</dbReference>
<evidence type="ECO:0000256" key="1">
    <source>
        <dbReference type="ARBA" id="ARBA00006080"/>
    </source>
</evidence>
<dbReference type="InterPro" id="IPR014812">
    <property type="entry name" value="Vps51"/>
</dbReference>
<dbReference type="GO" id="GO:0006869">
    <property type="term" value="P:lipid transport"/>
    <property type="evidence" value="ECO:0007669"/>
    <property type="project" value="UniProtKB-UniRule"/>
</dbReference>
<keyword evidence="3" id="KW-0813">Transport</keyword>
<keyword evidence="3" id="KW-0333">Golgi apparatus</keyword>
<dbReference type="PANTHER" id="PTHR15954:SF4">
    <property type="entry name" value="VACUOLAR PROTEIN SORTING-ASSOCIATED PROTEIN 51 HOMOLOG"/>
    <property type="match status" value="1"/>
</dbReference>
<keyword evidence="3" id="KW-0445">Lipid transport</keyword>
<dbReference type="GO" id="GO:0042147">
    <property type="term" value="P:retrograde transport, endosome to Golgi"/>
    <property type="evidence" value="ECO:0007669"/>
    <property type="project" value="UniProtKB-UniRule"/>
</dbReference>
<evidence type="ECO:0000313" key="5">
    <source>
        <dbReference type="WBParaSite" id="nRc.2.0.1.t30080-RA"/>
    </source>
</evidence>
<comment type="subcellular location">
    <subcellularLocation>
        <location evidence="3">Golgi apparatus</location>
        <location evidence="3">trans-Golgi network</location>
    </subcellularLocation>
</comment>
<comment type="function">
    <text evidence="3">Acts as component of the GARP complex that is involved in retrograde transport from early and late endosomes to the trans-Golgi network (TGN).</text>
</comment>
<keyword evidence="3" id="KW-0653">Protein transport</keyword>
<name>A0A915JUN8_ROMCU</name>
<dbReference type="GO" id="GO:0032456">
    <property type="term" value="P:endocytic recycling"/>
    <property type="evidence" value="ECO:0007669"/>
    <property type="project" value="TreeGrafter"/>
</dbReference>
<sequence length="212" mass="24128">MSDLKEHLKDSLRENLITTKELATNVALLMQLGERPENLAEEYSQHIYKSLNLELDTLQTSCEHDQADIFQFIDSDCSTFLSNIGLMIVSCRDLFPNIDLDIDDKVDNLLKRLLTCIENRFVAENQKNSNVDAAILTSPVSNGIDCVLITRALDRFYRRIQATGRMIPQSISKDQKSKSENFGAYEKLAYQIVVNVCRLQVTAAADFVKKRF</sequence>
<reference evidence="5" key="1">
    <citation type="submission" date="2022-11" db="UniProtKB">
        <authorList>
            <consortium name="WormBaseParasite"/>
        </authorList>
    </citation>
    <scope>IDENTIFICATION</scope>
</reference>
<dbReference type="Proteomes" id="UP000887565">
    <property type="component" value="Unplaced"/>
</dbReference>
<keyword evidence="4" id="KW-1185">Reference proteome</keyword>
<comment type="similarity">
    <text evidence="1 3">Belongs to the VPS51 family.</text>
</comment>
<dbReference type="PANTHER" id="PTHR15954">
    <property type="entry name" value="VACUOLAR PROTEIN SORTING-ASSOCIATED PROTEIN 51 HOMOLOG"/>
    <property type="match status" value="1"/>
</dbReference>
<evidence type="ECO:0000256" key="3">
    <source>
        <dbReference type="RuleBase" id="RU368010"/>
    </source>
</evidence>
<dbReference type="GO" id="GO:0000938">
    <property type="term" value="C:GARP complex"/>
    <property type="evidence" value="ECO:0007669"/>
    <property type="project" value="UniProtKB-UniRule"/>
</dbReference>
<proteinExistence type="inferred from homology"/>
<dbReference type="GO" id="GO:1990745">
    <property type="term" value="C:EARP complex"/>
    <property type="evidence" value="ECO:0007669"/>
    <property type="project" value="TreeGrafter"/>
</dbReference>
<dbReference type="AlphaFoldDB" id="A0A915JUN8"/>
<dbReference type="GO" id="GO:0007041">
    <property type="term" value="P:lysosomal transport"/>
    <property type="evidence" value="ECO:0007669"/>
    <property type="project" value="TreeGrafter"/>
</dbReference>
<protein>
    <recommendedName>
        <fullName evidence="2 3">Vacuolar protein sorting-associated protein 51 homolog</fullName>
    </recommendedName>
</protein>
<dbReference type="WBParaSite" id="nRc.2.0.1.t30080-RA">
    <property type="protein sequence ID" value="nRc.2.0.1.t30080-RA"/>
    <property type="gene ID" value="nRc.2.0.1.g30080"/>
</dbReference>
<comment type="subunit">
    <text evidence="3">Component of the Golgi-associated retrograde protein (GARP) complex.</text>
</comment>